<evidence type="ECO:0000256" key="1">
    <source>
        <dbReference type="SAM" id="MobiDB-lite"/>
    </source>
</evidence>
<feature type="region of interest" description="Disordered" evidence="1">
    <location>
        <begin position="1"/>
        <end position="23"/>
    </location>
</feature>
<dbReference type="AlphaFoldDB" id="A0A8H7SB89"/>
<feature type="compositionally biased region" description="Low complexity" evidence="1">
    <location>
        <begin position="1"/>
        <end position="17"/>
    </location>
</feature>
<dbReference type="EMBL" id="JAEPRB010000027">
    <property type="protein sequence ID" value="KAG2225480.1"/>
    <property type="molecule type" value="Genomic_DNA"/>
</dbReference>
<feature type="compositionally biased region" description="Polar residues" evidence="1">
    <location>
        <begin position="152"/>
        <end position="175"/>
    </location>
</feature>
<dbReference type="Proteomes" id="UP000646827">
    <property type="component" value="Unassembled WGS sequence"/>
</dbReference>
<name>A0A8H7SB89_9FUNG</name>
<keyword evidence="3" id="KW-1185">Reference proteome</keyword>
<accession>A0A8H7SB89</accession>
<sequence>MYNNTTSNYNDSNNNNSEQRGMKRKRIASCILSSSTSVSKSSPTQQKKNVRFMEYPTIQYTYSADEYDRGGLFDHAVLYKFNAPIQSSLPLSTSPSSTTTTITSNIPLMDTPSVPSQIYQQPTLTTLSTTKPKLSVNIPLFSFVHNDDDQDSATSTEPSPDTPNDNDVTSLCTPPTTIASTVRSVTKQDRPKLSVDTSICAGPLFFTKLSTNHRSKTSDDDNNSSSFLVPMSALPV</sequence>
<evidence type="ECO:0000313" key="3">
    <source>
        <dbReference type="Proteomes" id="UP000646827"/>
    </source>
</evidence>
<dbReference type="OrthoDB" id="2366767at2759"/>
<evidence type="ECO:0000313" key="2">
    <source>
        <dbReference type="EMBL" id="KAG2225480.1"/>
    </source>
</evidence>
<reference evidence="2 3" key="1">
    <citation type="submission" date="2020-12" db="EMBL/GenBank/DDBJ databases">
        <title>Metabolic potential, ecology and presence of endohyphal bacteria is reflected in genomic diversity of Mucoromycotina.</title>
        <authorList>
            <person name="Muszewska A."/>
            <person name="Okrasinska A."/>
            <person name="Steczkiewicz K."/>
            <person name="Drgas O."/>
            <person name="Orlowska M."/>
            <person name="Perlinska-Lenart U."/>
            <person name="Aleksandrzak-Piekarczyk T."/>
            <person name="Szatraj K."/>
            <person name="Zielenkiewicz U."/>
            <person name="Pilsyk S."/>
            <person name="Malc E."/>
            <person name="Mieczkowski P."/>
            <person name="Kruszewska J.S."/>
            <person name="Biernat P."/>
            <person name="Pawlowska J."/>
        </authorList>
    </citation>
    <scope>NUCLEOTIDE SEQUENCE [LARGE SCALE GENOMIC DNA]</scope>
    <source>
        <strain evidence="2 3">CBS 142.35</strain>
    </source>
</reference>
<feature type="region of interest" description="Disordered" evidence="1">
    <location>
        <begin position="146"/>
        <end position="175"/>
    </location>
</feature>
<protein>
    <submittedName>
        <fullName evidence="2">Uncharacterized protein</fullName>
    </submittedName>
</protein>
<comment type="caution">
    <text evidence="2">The sequence shown here is derived from an EMBL/GenBank/DDBJ whole genome shotgun (WGS) entry which is preliminary data.</text>
</comment>
<feature type="region of interest" description="Disordered" evidence="1">
    <location>
        <begin position="212"/>
        <end position="236"/>
    </location>
</feature>
<gene>
    <name evidence="2" type="ORF">INT45_010307</name>
</gene>
<proteinExistence type="predicted"/>
<organism evidence="2 3">
    <name type="scientific">Circinella minor</name>
    <dbReference type="NCBI Taxonomy" id="1195481"/>
    <lineage>
        <taxon>Eukaryota</taxon>
        <taxon>Fungi</taxon>
        <taxon>Fungi incertae sedis</taxon>
        <taxon>Mucoromycota</taxon>
        <taxon>Mucoromycotina</taxon>
        <taxon>Mucoromycetes</taxon>
        <taxon>Mucorales</taxon>
        <taxon>Lichtheimiaceae</taxon>
        <taxon>Circinella</taxon>
    </lineage>
</organism>